<dbReference type="PROSITE" id="PS51732">
    <property type="entry name" value="ASN_GLN_ASE_3"/>
    <property type="match status" value="1"/>
</dbReference>
<dbReference type="InterPro" id="IPR006034">
    <property type="entry name" value="Asparaginase/glutaminase-like"/>
</dbReference>
<keyword evidence="3" id="KW-1185">Reference proteome</keyword>
<comment type="caution">
    <text evidence="2">The sequence shown here is derived from an EMBL/GenBank/DDBJ whole genome shotgun (WGS) entry which is preliminary data.</text>
</comment>
<dbReference type="PIRSF" id="PIRSF500176">
    <property type="entry name" value="L_ASNase"/>
    <property type="match status" value="1"/>
</dbReference>
<proteinExistence type="predicted"/>
<organism evidence="2 3">
    <name type="scientific">Asanoa siamensis</name>
    <dbReference type="NCBI Taxonomy" id="926357"/>
    <lineage>
        <taxon>Bacteria</taxon>
        <taxon>Bacillati</taxon>
        <taxon>Actinomycetota</taxon>
        <taxon>Actinomycetes</taxon>
        <taxon>Micromonosporales</taxon>
        <taxon>Micromonosporaceae</taxon>
        <taxon>Asanoa</taxon>
    </lineage>
</organism>
<dbReference type="SUPFAM" id="SSF53774">
    <property type="entry name" value="Glutaminase/Asparaginase"/>
    <property type="match status" value="1"/>
</dbReference>
<feature type="region of interest" description="Disordered" evidence="1">
    <location>
        <begin position="79"/>
        <end position="105"/>
    </location>
</feature>
<evidence type="ECO:0008006" key="4">
    <source>
        <dbReference type="Google" id="ProtNLM"/>
    </source>
</evidence>
<gene>
    <name evidence="2" type="ORF">Asi02nite_16650</name>
</gene>
<name>A0ABQ4CLI5_9ACTN</name>
<accession>A0ABQ4CLI5</accession>
<protein>
    <recommendedName>
        <fullName evidence="4">Asparaginase</fullName>
    </recommendedName>
</protein>
<sequence length="105" mass="11101">MDVLTALAAAKPVVLASRIGAGPVLTHTYGYPGAEADLIARGLIPAGTLDPWKARVLLAGGADRDRLTSTFATIGLPTDQRHVFPRNARPPTVDERPSEHVGLPR</sequence>
<evidence type="ECO:0000313" key="3">
    <source>
        <dbReference type="Proteomes" id="UP000604117"/>
    </source>
</evidence>
<evidence type="ECO:0000313" key="2">
    <source>
        <dbReference type="EMBL" id="GIF72147.1"/>
    </source>
</evidence>
<dbReference type="Proteomes" id="UP000604117">
    <property type="component" value="Unassembled WGS sequence"/>
</dbReference>
<reference evidence="2 3" key="1">
    <citation type="submission" date="2021-01" db="EMBL/GenBank/DDBJ databases">
        <title>Whole genome shotgun sequence of Asanoa siamensis NBRC 107932.</title>
        <authorList>
            <person name="Komaki H."/>
            <person name="Tamura T."/>
        </authorList>
    </citation>
    <scope>NUCLEOTIDE SEQUENCE [LARGE SCALE GENOMIC DNA]</scope>
    <source>
        <strain evidence="2 3">NBRC 107932</strain>
    </source>
</reference>
<dbReference type="InterPro" id="IPR036152">
    <property type="entry name" value="Asp/glu_Ase-like_sf"/>
</dbReference>
<dbReference type="Gene3D" id="3.40.50.40">
    <property type="match status" value="1"/>
</dbReference>
<evidence type="ECO:0000256" key="1">
    <source>
        <dbReference type="SAM" id="MobiDB-lite"/>
    </source>
</evidence>
<dbReference type="EMBL" id="BONE01000009">
    <property type="protein sequence ID" value="GIF72147.1"/>
    <property type="molecule type" value="Genomic_DNA"/>
</dbReference>
<dbReference type="PIRSF" id="PIRSF001220">
    <property type="entry name" value="L-ASNase_gatD"/>
    <property type="match status" value="1"/>
</dbReference>
<dbReference type="InterPro" id="IPR027473">
    <property type="entry name" value="L-asparaginase_C"/>
</dbReference>